<dbReference type="InterPro" id="IPR025536">
    <property type="entry name" value="DUF4422"/>
</dbReference>
<proteinExistence type="predicted"/>
<gene>
    <name evidence="2" type="ORF">HMPREF1535_04161</name>
</gene>
<organism evidence="2 3">
    <name type="scientific">Parabacteroides goldsteinii DSM 19448 = WAL 12034</name>
    <dbReference type="NCBI Taxonomy" id="927665"/>
    <lineage>
        <taxon>Bacteria</taxon>
        <taxon>Pseudomonadati</taxon>
        <taxon>Bacteroidota</taxon>
        <taxon>Bacteroidia</taxon>
        <taxon>Bacteroidales</taxon>
        <taxon>Tannerellaceae</taxon>
        <taxon>Parabacteroides</taxon>
    </lineage>
</organism>
<evidence type="ECO:0000313" key="2">
    <source>
        <dbReference type="EMBL" id="KKB48932.1"/>
    </source>
</evidence>
<sequence length="292" mass="34681">MEKIEKPNIKILVCCHKPGEWISDDIYIPIQCGKALSNVDLAIQGDDTGDNISTKNRNYAELTAMYWAWKNMKNVDYIGLCHYRRYFDFHKQSNGFGAYTERPISSIQDLEYSIPNTVFSQIEKGHIIVASPFIVNTCLYLNYCYYHISDDLRVLEDVLRKRNDIYYKSFLKLMWCNNRFFPCNMFLMPFVEYDKYCTWLFDVLSEVESRLDISKYTSDQSRVFAYMAERLLTVYLYANHIKTKGVHFVWFNNSSFPKRSWFRVKLSNFVSTLSLLPMCLEYRRKKSIQNNI</sequence>
<dbReference type="STRING" id="927665.HMPREF1535_04161"/>
<dbReference type="RefSeq" id="WP_046147300.1">
    <property type="nucleotide sequence ID" value="NZ_KQ033913.1"/>
</dbReference>
<protein>
    <recommendedName>
        <fullName evidence="1">DUF4422 domain-containing protein</fullName>
    </recommendedName>
</protein>
<name>A0A0F5IUS6_9BACT</name>
<dbReference type="Pfam" id="PF14393">
    <property type="entry name" value="DUF4422"/>
    <property type="match status" value="1"/>
</dbReference>
<evidence type="ECO:0000313" key="3">
    <source>
        <dbReference type="Proteomes" id="UP000033047"/>
    </source>
</evidence>
<feature type="domain" description="DUF4422" evidence="1">
    <location>
        <begin position="10"/>
        <end position="239"/>
    </location>
</feature>
<comment type="caution">
    <text evidence="2">The sequence shown here is derived from an EMBL/GenBank/DDBJ whole genome shotgun (WGS) entry which is preliminary data.</text>
</comment>
<dbReference type="EMBL" id="AQHV01000021">
    <property type="protein sequence ID" value="KKB48932.1"/>
    <property type="molecule type" value="Genomic_DNA"/>
</dbReference>
<evidence type="ECO:0000259" key="1">
    <source>
        <dbReference type="Pfam" id="PF14393"/>
    </source>
</evidence>
<dbReference type="HOGENOM" id="CLU_065769_1_0_10"/>
<dbReference type="PATRIC" id="fig|927665.4.peg.4275"/>
<accession>A0A0F5IUS6</accession>
<dbReference type="AlphaFoldDB" id="A0A0F5IUS6"/>
<reference evidence="2 3" key="1">
    <citation type="submission" date="2013-04" db="EMBL/GenBank/DDBJ databases">
        <title>The Genome Sequence of Parabacteroides goldsteinii DSM 19448.</title>
        <authorList>
            <consortium name="The Broad Institute Genomics Platform"/>
            <person name="Earl A."/>
            <person name="Ward D."/>
            <person name="Feldgarden M."/>
            <person name="Gevers D."/>
            <person name="Martens E."/>
            <person name="Sakamoto M."/>
            <person name="Benno Y."/>
            <person name="Song Y."/>
            <person name="Liu C."/>
            <person name="Lee J."/>
            <person name="Bolanos M."/>
            <person name="Vaisanen M.L."/>
            <person name="Finegold S.M."/>
            <person name="Walker B."/>
            <person name="Young S."/>
            <person name="Zeng Q."/>
            <person name="Gargeya S."/>
            <person name="Fitzgerald M."/>
            <person name="Haas B."/>
            <person name="Abouelleil A."/>
            <person name="Allen A.W."/>
            <person name="Alvarado L."/>
            <person name="Arachchi H.M."/>
            <person name="Berlin A.M."/>
            <person name="Chapman S.B."/>
            <person name="Gainer-Dewar J."/>
            <person name="Goldberg J."/>
            <person name="Griggs A."/>
            <person name="Gujja S."/>
            <person name="Hansen M."/>
            <person name="Howarth C."/>
            <person name="Imamovic A."/>
            <person name="Ireland A."/>
            <person name="Larimer J."/>
            <person name="McCowan C."/>
            <person name="Murphy C."/>
            <person name="Pearson M."/>
            <person name="Poon T.W."/>
            <person name="Priest M."/>
            <person name="Roberts A."/>
            <person name="Saif S."/>
            <person name="Shea T."/>
            <person name="Sisk P."/>
            <person name="Sykes S."/>
            <person name="Wortman J."/>
            <person name="Nusbaum C."/>
            <person name="Birren B."/>
        </authorList>
    </citation>
    <scope>NUCLEOTIDE SEQUENCE [LARGE SCALE GENOMIC DNA]</scope>
    <source>
        <strain evidence="2 3">DSM 19448</strain>
    </source>
</reference>
<dbReference type="Proteomes" id="UP000033047">
    <property type="component" value="Unassembled WGS sequence"/>
</dbReference>